<sequence>MMILSQFINKNQQTCRHIGNLDLAIDKILKILSIFRAKRQIIFHYF</sequence>
<evidence type="ECO:0000313" key="1">
    <source>
        <dbReference type="EMBL" id="CAD8178908.1"/>
    </source>
</evidence>
<name>A0A8S1VLN6_PAROT</name>
<reference evidence="1" key="1">
    <citation type="submission" date="2021-01" db="EMBL/GenBank/DDBJ databases">
        <authorList>
            <consortium name="Genoscope - CEA"/>
            <person name="William W."/>
        </authorList>
    </citation>
    <scope>NUCLEOTIDE SEQUENCE</scope>
</reference>
<protein>
    <submittedName>
        <fullName evidence="1">Uncharacterized protein</fullName>
    </submittedName>
</protein>
<dbReference type="EMBL" id="CAJJDP010000071">
    <property type="protein sequence ID" value="CAD8178908.1"/>
    <property type="molecule type" value="Genomic_DNA"/>
</dbReference>
<dbReference type="Proteomes" id="UP000683925">
    <property type="component" value="Unassembled WGS sequence"/>
</dbReference>
<accession>A0A8S1VLN6</accession>
<comment type="caution">
    <text evidence="1">The sequence shown here is derived from an EMBL/GenBank/DDBJ whole genome shotgun (WGS) entry which is preliminary data.</text>
</comment>
<dbReference type="AlphaFoldDB" id="A0A8S1VLN6"/>
<proteinExistence type="predicted"/>
<evidence type="ECO:0000313" key="2">
    <source>
        <dbReference type="Proteomes" id="UP000683925"/>
    </source>
</evidence>
<organism evidence="1 2">
    <name type="scientific">Paramecium octaurelia</name>
    <dbReference type="NCBI Taxonomy" id="43137"/>
    <lineage>
        <taxon>Eukaryota</taxon>
        <taxon>Sar</taxon>
        <taxon>Alveolata</taxon>
        <taxon>Ciliophora</taxon>
        <taxon>Intramacronucleata</taxon>
        <taxon>Oligohymenophorea</taxon>
        <taxon>Peniculida</taxon>
        <taxon>Parameciidae</taxon>
        <taxon>Paramecium</taxon>
    </lineage>
</organism>
<gene>
    <name evidence="1" type="ORF">POCTA_138.1.T0720007</name>
</gene>
<keyword evidence="2" id="KW-1185">Reference proteome</keyword>